<dbReference type="Proteomes" id="UP000800984">
    <property type="component" value="Unassembled WGS sequence"/>
</dbReference>
<name>A0ABX0I2G5_9FLAO</name>
<dbReference type="EMBL" id="JAAJBT010000002">
    <property type="protein sequence ID" value="NHM01374.1"/>
    <property type="molecule type" value="Genomic_DNA"/>
</dbReference>
<dbReference type="RefSeq" id="WP_166076425.1">
    <property type="nucleotide sequence ID" value="NZ_JAAJBT010000002.1"/>
</dbReference>
<accession>A0ABX0I2G5</accession>
<sequence>MKKILLIIILFQQSYAQNIGLYSQFNGRYDFTFVGNTLNPIENSFQTFPPIVFTSSDATLALNTGDTIESAYLYWAGCGTGDFNVKLNGTDVTASRTFSNLLAQGSGFNFFSAFADVTTQVQTTGNGIYTLSDLDVSSFINYHALNSTNFAGWALIVVYKNPSLPLNQLNVYDGMQVVSSTQNFLNVPLNALNVIDNVDAKIGFLAWEGDSGIANGETLRINGNILSNPPLNPSNNAFNSTNSETNSNQLFNMDLDIYNIQNNINIGDTSALIQLTSLQDYVMVNAIVTKLNSQLPDARINFIAPSVSCNVRELVLNYTVTNFNATADLPANTPITFYADDVVIGSAFTQNTIPMDGLENGSITLTIPTSIPLQFNLVARVDDTGNGTGNINEISESNNSFTLPIRLLVSPNFNIPANITNCNLGLTRGIFDFATYENSIKTNVTDVVTFYETENDALSSNNPISNISNYEAITTPKIIWVRIENTDGCFSIRSFQLITRNCEPIIYNAVSPNNDGLNDFFYIEGLRDIFLNFKLEIYNRWGRLIWTGNNQKPDWNGKAENAVGNDLSPGGTYYYILYLNDKDYPNPITGYLFLKR</sequence>
<dbReference type="InterPro" id="IPR026341">
    <property type="entry name" value="T9SS_type_B"/>
</dbReference>
<comment type="caution">
    <text evidence="1">The sequence shown here is derived from an EMBL/GenBank/DDBJ whole genome shotgun (WGS) entry which is preliminary data.</text>
</comment>
<dbReference type="Pfam" id="PF13585">
    <property type="entry name" value="CHU_C"/>
    <property type="match status" value="1"/>
</dbReference>
<dbReference type="NCBIfam" id="TIGR04131">
    <property type="entry name" value="Bac_Flav_CTERM"/>
    <property type="match status" value="1"/>
</dbReference>
<evidence type="ECO:0000313" key="2">
    <source>
        <dbReference type="Proteomes" id="UP000800984"/>
    </source>
</evidence>
<protein>
    <submittedName>
        <fullName evidence="1">T9SS type B sorting domain-containing protein</fullName>
    </submittedName>
</protein>
<evidence type="ECO:0000313" key="1">
    <source>
        <dbReference type="EMBL" id="NHM01374.1"/>
    </source>
</evidence>
<keyword evidence="2" id="KW-1185">Reference proteome</keyword>
<proteinExistence type="predicted"/>
<reference evidence="1 2" key="1">
    <citation type="submission" date="2020-02" db="EMBL/GenBank/DDBJ databases">
        <authorList>
            <person name="Chen W.-M."/>
        </authorList>
    </citation>
    <scope>NUCLEOTIDE SEQUENCE [LARGE SCALE GENOMIC DNA]</scope>
    <source>
        <strain evidence="1 2">KDG-16</strain>
    </source>
</reference>
<gene>
    <name evidence="1" type="ORF">G4D72_04530</name>
</gene>
<organism evidence="1 2">
    <name type="scientific">Flavobacterium difficile</name>
    <dbReference type="NCBI Taxonomy" id="2709659"/>
    <lineage>
        <taxon>Bacteria</taxon>
        <taxon>Pseudomonadati</taxon>
        <taxon>Bacteroidota</taxon>
        <taxon>Flavobacteriia</taxon>
        <taxon>Flavobacteriales</taxon>
        <taxon>Flavobacteriaceae</taxon>
        <taxon>Flavobacterium</taxon>
    </lineage>
</organism>